<dbReference type="RefSeq" id="WP_390353964.1">
    <property type="nucleotide sequence ID" value="NZ_JBHUIZ010000004.1"/>
</dbReference>
<comment type="caution">
    <text evidence="14">The sequence shown here is derived from an EMBL/GenBank/DDBJ whole genome shotgun (WGS) entry which is preliminary data.</text>
</comment>
<feature type="domain" description="EamA" evidence="13">
    <location>
        <begin position="3"/>
        <end position="118"/>
    </location>
</feature>
<keyword evidence="4" id="KW-0444">Lipid biosynthesis</keyword>
<name>A0ABU5C504_9BACI</name>
<evidence type="ECO:0000256" key="6">
    <source>
        <dbReference type="ARBA" id="ARBA00022556"/>
    </source>
</evidence>
<dbReference type="InterPro" id="IPR000620">
    <property type="entry name" value="EamA_dom"/>
</dbReference>
<keyword evidence="9 12" id="KW-1133">Transmembrane helix</keyword>
<evidence type="ECO:0000256" key="9">
    <source>
        <dbReference type="ARBA" id="ARBA00022989"/>
    </source>
</evidence>
<comment type="subcellular location">
    <subcellularLocation>
        <location evidence="1">Cell membrane</location>
        <topology evidence="1">Multi-pass membrane protein</topology>
    </subcellularLocation>
</comment>
<feature type="transmembrane region" description="Helical" evidence="12">
    <location>
        <begin position="75"/>
        <end position="95"/>
    </location>
</feature>
<evidence type="ECO:0000256" key="3">
    <source>
        <dbReference type="ARBA" id="ARBA00022475"/>
    </source>
</evidence>
<keyword evidence="10" id="KW-0443">Lipid metabolism</keyword>
<evidence type="ECO:0000256" key="7">
    <source>
        <dbReference type="ARBA" id="ARBA00022692"/>
    </source>
</evidence>
<feature type="transmembrane region" description="Helical" evidence="12">
    <location>
        <begin position="40"/>
        <end position="63"/>
    </location>
</feature>
<dbReference type="SUPFAM" id="SSF103481">
    <property type="entry name" value="Multidrug resistance efflux transporter EmrE"/>
    <property type="match status" value="1"/>
</dbReference>
<evidence type="ECO:0000256" key="8">
    <source>
        <dbReference type="ARBA" id="ARBA00022985"/>
    </source>
</evidence>
<evidence type="ECO:0000313" key="14">
    <source>
        <dbReference type="EMBL" id="MDY0394412.1"/>
    </source>
</evidence>
<dbReference type="Proteomes" id="UP001281447">
    <property type="component" value="Unassembled WGS sequence"/>
</dbReference>
<dbReference type="PANTHER" id="PTHR30561:SF9">
    <property type="entry name" value="4-AMINO-4-DEOXY-L-ARABINOSE-PHOSPHOUNDECAPRENOL FLIPPASE SUBUNIT ARNF-RELATED"/>
    <property type="match status" value="1"/>
</dbReference>
<proteinExistence type="inferred from homology"/>
<keyword evidence="15" id="KW-1185">Reference proteome</keyword>
<evidence type="ECO:0000313" key="15">
    <source>
        <dbReference type="Proteomes" id="UP001281447"/>
    </source>
</evidence>
<feature type="transmembrane region" description="Helical" evidence="12">
    <location>
        <begin position="101"/>
        <end position="118"/>
    </location>
</feature>
<evidence type="ECO:0000256" key="1">
    <source>
        <dbReference type="ARBA" id="ARBA00004651"/>
    </source>
</evidence>
<keyword evidence="8" id="KW-0448">Lipopolysaccharide biosynthesis</keyword>
<keyword evidence="5" id="KW-0997">Cell inner membrane</keyword>
<dbReference type="InterPro" id="IPR000390">
    <property type="entry name" value="Small_drug/metabolite_transptr"/>
</dbReference>
<keyword evidence="3" id="KW-1003">Cell membrane</keyword>
<dbReference type="InterPro" id="IPR037185">
    <property type="entry name" value="EmrE-like"/>
</dbReference>
<dbReference type="PANTHER" id="PTHR30561">
    <property type="entry name" value="SMR FAMILY PROTON-DEPENDENT DRUG EFFLUX TRANSPORTER SUGE"/>
    <property type="match status" value="1"/>
</dbReference>
<dbReference type="Pfam" id="PF00892">
    <property type="entry name" value="EamA"/>
    <property type="match status" value="1"/>
</dbReference>
<accession>A0ABU5C504</accession>
<evidence type="ECO:0000256" key="4">
    <source>
        <dbReference type="ARBA" id="ARBA00022516"/>
    </source>
</evidence>
<comment type="similarity">
    <text evidence="2">Belongs to the EamA transporter family.</text>
</comment>
<evidence type="ECO:0000259" key="13">
    <source>
        <dbReference type="Pfam" id="PF00892"/>
    </source>
</evidence>
<sequence>MGYAYIFATIFFTVYGQLVLKWQVDKAGALPDETFGKLFFMAKLLMNPIVLSGFLSAFIASLFWMAAMSKFDISYAYPFMSLSFVLVFILSIFLFQDPVTIQKVLGLTLIVLGILVTSQSL</sequence>
<evidence type="ECO:0000256" key="11">
    <source>
        <dbReference type="ARBA" id="ARBA00023136"/>
    </source>
</evidence>
<evidence type="ECO:0000256" key="2">
    <source>
        <dbReference type="ARBA" id="ARBA00007362"/>
    </source>
</evidence>
<keyword evidence="6" id="KW-0441">Lipid A biosynthesis</keyword>
<keyword evidence="11 12" id="KW-0472">Membrane</keyword>
<keyword evidence="7 12" id="KW-0812">Transmembrane</keyword>
<reference evidence="14 15" key="1">
    <citation type="submission" date="2023-10" db="EMBL/GenBank/DDBJ databases">
        <title>Virgibacillus halophilus 5B73C genome.</title>
        <authorList>
            <person name="Miliotis G."/>
            <person name="Sengupta P."/>
            <person name="Hameed A."/>
            <person name="Chuvochina M."/>
            <person name="Mcdonagh F."/>
            <person name="Simpson A.C."/>
            <person name="Singh N.K."/>
            <person name="Rekha P.D."/>
            <person name="Raman K."/>
            <person name="Hugenholtz P."/>
            <person name="Venkateswaran K."/>
        </authorList>
    </citation>
    <scope>NUCLEOTIDE SEQUENCE [LARGE SCALE GENOMIC DNA]</scope>
    <source>
        <strain evidence="14 15">5B73C</strain>
    </source>
</reference>
<dbReference type="EMBL" id="JAWDIP010000003">
    <property type="protein sequence ID" value="MDY0394412.1"/>
    <property type="molecule type" value="Genomic_DNA"/>
</dbReference>
<gene>
    <name evidence="14" type="ORF">RWE15_08050</name>
</gene>
<evidence type="ECO:0000256" key="10">
    <source>
        <dbReference type="ARBA" id="ARBA00023098"/>
    </source>
</evidence>
<dbReference type="Gene3D" id="1.10.3730.20">
    <property type="match status" value="1"/>
</dbReference>
<evidence type="ECO:0000256" key="5">
    <source>
        <dbReference type="ARBA" id="ARBA00022519"/>
    </source>
</evidence>
<organism evidence="14 15">
    <name type="scientific">Tigheibacillus halophilus</name>
    <dbReference type="NCBI Taxonomy" id="361280"/>
    <lineage>
        <taxon>Bacteria</taxon>
        <taxon>Bacillati</taxon>
        <taxon>Bacillota</taxon>
        <taxon>Bacilli</taxon>
        <taxon>Bacillales</taxon>
        <taxon>Bacillaceae</taxon>
        <taxon>Tigheibacillus</taxon>
    </lineage>
</organism>
<evidence type="ECO:0000256" key="12">
    <source>
        <dbReference type="SAM" id="Phobius"/>
    </source>
</evidence>
<protein>
    <submittedName>
        <fullName evidence="14">EamA family transporter</fullName>
    </submittedName>
</protein>